<organism evidence="2 3">
    <name type="scientific">Armillaria tabescens</name>
    <name type="common">Ringless honey mushroom</name>
    <name type="synonym">Agaricus tabescens</name>
    <dbReference type="NCBI Taxonomy" id="1929756"/>
    <lineage>
        <taxon>Eukaryota</taxon>
        <taxon>Fungi</taxon>
        <taxon>Dikarya</taxon>
        <taxon>Basidiomycota</taxon>
        <taxon>Agaricomycotina</taxon>
        <taxon>Agaricomycetes</taxon>
        <taxon>Agaricomycetidae</taxon>
        <taxon>Agaricales</taxon>
        <taxon>Marasmiineae</taxon>
        <taxon>Physalacriaceae</taxon>
        <taxon>Desarmillaria</taxon>
    </lineage>
</organism>
<dbReference type="GeneID" id="85349083"/>
<evidence type="ECO:0008006" key="4">
    <source>
        <dbReference type="Google" id="ProtNLM"/>
    </source>
</evidence>
<sequence length="109" mass="11747">NTTKNRRVLGLCSDRRVVGFSSICVLNATTTLMIDLFPDQSSAVTACTNFFRPAFAAILVALQQKAIQKLGYGLTFMISGCICASMVPLIFLELIIGPIFQDSVIGAKV</sequence>
<accession>A0AA39U0I8</accession>
<dbReference type="EMBL" id="JAUEPS010000006">
    <property type="protein sequence ID" value="KAK0464565.1"/>
    <property type="molecule type" value="Genomic_DNA"/>
</dbReference>
<comment type="caution">
    <text evidence="2">The sequence shown here is derived from an EMBL/GenBank/DDBJ whole genome shotgun (WGS) entry which is preliminary data.</text>
</comment>
<feature type="transmembrane region" description="Helical" evidence="1">
    <location>
        <begin position="74"/>
        <end position="100"/>
    </location>
</feature>
<dbReference type="RefSeq" id="XP_060335686.1">
    <property type="nucleotide sequence ID" value="XM_060465535.1"/>
</dbReference>
<keyword evidence="1" id="KW-0812">Transmembrane</keyword>
<gene>
    <name evidence="2" type="ORF">EV420DRAFT_1050486</name>
</gene>
<dbReference type="Proteomes" id="UP001175211">
    <property type="component" value="Unassembled WGS sequence"/>
</dbReference>
<keyword evidence="1" id="KW-1133">Transmembrane helix</keyword>
<evidence type="ECO:0000313" key="3">
    <source>
        <dbReference type="Proteomes" id="UP001175211"/>
    </source>
</evidence>
<proteinExistence type="predicted"/>
<keyword evidence="1" id="KW-0472">Membrane</keyword>
<evidence type="ECO:0000256" key="1">
    <source>
        <dbReference type="SAM" id="Phobius"/>
    </source>
</evidence>
<reference evidence="2" key="1">
    <citation type="submission" date="2023-06" db="EMBL/GenBank/DDBJ databases">
        <authorList>
            <consortium name="Lawrence Berkeley National Laboratory"/>
            <person name="Ahrendt S."/>
            <person name="Sahu N."/>
            <person name="Indic B."/>
            <person name="Wong-Bajracharya J."/>
            <person name="Merenyi Z."/>
            <person name="Ke H.-M."/>
            <person name="Monk M."/>
            <person name="Kocsube S."/>
            <person name="Drula E."/>
            <person name="Lipzen A."/>
            <person name="Balint B."/>
            <person name="Henrissat B."/>
            <person name="Andreopoulos B."/>
            <person name="Martin F.M."/>
            <person name="Harder C.B."/>
            <person name="Rigling D."/>
            <person name="Ford K.L."/>
            <person name="Foster G.D."/>
            <person name="Pangilinan J."/>
            <person name="Papanicolaou A."/>
            <person name="Barry K."/>
            <person name="LaButti K."/>
            <person name="Viragh M."/>
            <person name="Koriabine M."/>
            <person name="Yan M."/>
            <person name="Riley R."/>
            <person name="Champramary S."/>
            <person name="Plett K.L."/>
            <person name="Tsai I.J."/>
            <person name="Slot J."/>
            <person name="Sipos G."/>
            <person name="Plett J."/>
            <person name="Nagy L.G."/>
            <person name="Grigoriev I.V."/>
        </authorList>
    </citation>
    <scope>NUCLEOTIDE SEQUENCE</scope>
    <source>
        <strain evidence="2">CCBAS 213</strain>
    </source>
</reference>
<evidence type="ECO:0000313" key="2">
    <source>
        <dbReference type="EMBL" id="KAK0464565.1"/>
    </source>
</evidence>
<dbReference type="SUPFAM" id="SSF103473">
    <property type="entry name" value="MFS general substrate transporter"/>
    <property type="match status" value="1"/>
</dbReference>
<dbReference type="InterPro" id="IPR036259">
    <property type="entry name" value="MFS_trans_sf"/>
</dbReference>
<name>A0AA39U0I8_ARMTA</name>
<feature type="non-terminal residue" evidence="2">
    <location>
        <position position="109"/>
    </location>
</feature>
<keyword evidence="3" id="KW-1185">Reference proteome</keyword>
<dbReference type="AlphaFoldDB" id="A0AA39U0I8"/>
<protein>
    <recommendedName>
        <fullName evidence="4">Major facilitator superfamily (MFS) profile domain-containing protein</fullName>
    </recommendedName>
</protein>